<evidence type="ECO:0000313" key="7">
    <source>
        <dbReference type="EMBL" id="KAF2659129.1"/>
    </source>
</evidence>
<feature type="transmembrane region" description="Helical" evidence="6">
    <location>
        <begin position="484"/>
        <end position="502"/>
    </location>
</feature>
<evidence type="ECO:0000256" key="6">
    <source>
        <dbReference type="SAM" id="Phobius"/>
    </source>
</evidence>
<keyword evidence="5 6" id="KW-0472">Membrane</keyword>
<feature type="transmembrane region" description="Helical" evidence="6">
    <location>
        <begin position="124"/>
        <end position="146"/>
    </location>
</feature>
<sequence>MFSRAKASVRNKSRVEGWILPKQESSWAPPGTWSNIDLDVTPPHMQTWTSWTIFGYWFSDIISIQSWQTGSTILALGLTWREAVFAIIFGSFVMGVPMSLNGYMGAKTHAPFPILSRSSFGYHFAKFPVVIRLITCLFWHAITNFLSVGPMIQVIRSIWPSFRNVPNSLPESAGITTQQMIAYLLVFVVQTPILMIHPTKMRWLFLVKVVLSVGTIVGMTIWTCTRSGGSGNIWDQKPTVSGTTKSWLVMWSLNSCTASWSTVGVNIPDFTRYLRKPRSALTQALYFPIICSWVAIIGVVVASASYMIYNEYVWDPVVIIDSWDGPAGRAAAFWAGLSWLLAQICVNMSATVISGANDLVNLFPKWFNIRRGTMLITIIGSWALVPWKILHSATSLLNFMNSLGIFLAPTMGILIADFFLVKSQHLDIPALYHPHGRYRYHYGVNWRAVVAFAASIGPTLPGLAYNVNPSVNIGGAIYIADLNWYYGILVAAFTYAGLSRVWPAHESLVPSMISSVEDVTEGVPEKSEEFVTIQTAEGKKSGY</sequence>
<evidence type="ECO:0000313" key="8">
    <source>
        <dbReference type="Proteomes" id="UP000799324"/>
    </source>
</evidence>
<accession>A0A6A6TGH8</accession>
<gene>
    <name evidence="7" type="ORF">K491DRAFT_712905</name>
</gene>
<comment type="similarity">
    <text evidence="2">Belongs to the purine-cytosine permease (2.A.39) family.</text>
</comment>
<feature type="transmembrane region" description="Helical" evidence="6">
    <location>
        <begin position="402"/>
        <end position="421"/>
    </location>
</feature>
<feature type="transmembrane region" description="Helical" evidence="6">
    <location>
        <begin position="83"/>
        <end position="104"/>
    </location>
</feature>
<name>A0A6A6TGH8_9PLEO</name>
<evidence type="ECO:0000256" key="3">
    <source>
        <dbReference type="ARBA" id="ARBA00022692"/>
    </source>
</evidence>
<dbReference type="InterPro" id="IPR045225">
    <property type="entry name" value="Uracil/uridine/allantoin_perm"/>
</dbReference>
<evidence type="ECO:0000256" key="1">
    <source>
        <dbReference type="ARBA" id="ARBA00004141"/>
    </source>
</evidence>
<protein>
    <submittedName>
        <fullName evidence="7">Putative uracil permease</fullName>
    </submittedName>
</protein>
<evidence type="ECO:0000256" key="5">
    <source>
        <dbReference type="ARBA" id="ARBA00023136"/>
    </source>
</evidence>
<feature type="transmembrane region" description="Helical" evidence="6">
    <location>
        <begin position="442"/>
        <end position="464"/>
    </location>
</feature>
<dbReference type="Gene3D" id="1.10.4160.10">
    <property type="entry name" value="Hydantoin permease"/>
    <property type="match status" value="1"/>
</dbReference>
<proteinExistence type="inferred from homology"/>
<dbReference type="EMBL" id="MU004309">
    <property type="protein sequence ID" value="KAF2659129.1"/>
    <property type="molecule type" value="Genomic_DNA"/>
</dbReference>
<dbReference type="AlphaFoldDB" id="A0A6A6TGH8"/>
<dbReference type="OrthoDB" id="2018619at2759"/>
<dbReference type="Proteomes" id="UP000799324">
    <property type="component" value="Unassembled WGS sequence"/>
</dbReference>
<dbReference type="InterPro" id="IPR001248">
    <property type="entry name" value="Pur-cyt_permease"/>
</dbReference>
<comment type="subcellular location">
    <subcellularLocation>
        <location evidence="1">Membrane</location>
        <topology evidence="1">Multi-pass membrane protein</topology>
    </subcellularLocation>
</comment>
<dbReference type="Pfam" id="PF02133">
    <property type="entry name" value="Transp_cyt_pur"/>
    <property type="match status" value="1"/>
</dbReference>
<feature type="transmembrane region" description="Helical" evidence="6">
    <location>
        <begin position="203"/>
        <end position="224"/>
    </location>
</feature>
<feature type="transmembrane region" description="Helical" evidence="6">
    <location>
        <begin position="180"/>
        <end position="197"/>
    </location>
</feature>
<keyword evidence="8" id="KW-1185">Reference proteome</keyword>
<dbReference type="PANTHER" id="PTHR30618">
    <property type="entry name" value="NCS1 FAMILY PURINE/PYRIMIDINE TRANSPORTER"/>
    <property type="match status" value="1"/>
</dbReference>
<evidence type="ECO:0000256" key="2">
    <source>
        <dbReference type="ARBA" id="ARBA00008974"/>
    </source>
</evidence>
<dbReference type="CDD" id="cd11482">
    <property type="entry name" value="SLC-NCS1sbd_NRT1-like"/>
    <property type="match status" value="1"/>
</dbReference>
<reference evidence="7" key="1">
    <citation type="journal article" date="2020" name="Stud. Mycol.">
        <title>101 Dothideomycetes genomes: a test case for predicting lifestyles and emergence of pathogens.</title>
        <authorList>
            <person name="Haridas S."/>
            <person name="Albert R."/>
            <person name="Binder M."/>
            <person name="Bloem J."/>
            <person name="Labutti K."/>
            <person name="Salamov A."/>
            <person name="Andreopoulos B."/>
            <person name="Baker S."/>
            <person name="Barry K."/>
            <person name="Bills G."/>
            <person name="Bluhm B."/>
            <person name="Cannon C."/>
            <person name="Castanera R."/>
            <person name="Culley D."/>
            <person name="Daum C."/>
            <person name="Ezra D."/>
            <person name="Gonzalez J."/>
            <person name="Henrissat B."/>
            <person name="Kuo A."/>
            <person name="Liang C."/>
            <person name="Lipzen A."/>
            <person name="Lutzoni F."/>
            <person name="Magnuson J."/>
            <person name="Mondo S."/>
            <person name="Nolan M."/>
            <person name="Ohm R."/>
            <person name="Pangilinan J."/>
            <person name="Park H.-J."/>
            <person name="Ramirez L."/>
            <person name="Alfaro M."/>
            <person name="Sun H."/>
            <person name="Tritt A."/>
            <person name="Yoshinaga Y."/>
            <person name="Zwiers L.-H."/>
            <person name="Turgeon B."/>
            <person name="Goodwin S."/>
            <person name="Spatafora J."/>
            <person name="Crous P."/>
            <person name="Grigoriev I."/>
        </authorList>
    </citation>
    <scope>NUCLEOTIDE SEQUENCE</scope>
    <source>
        <strain evidence="7">CBS 122681</strain>
    </source>
</reference>
<feature type="transmembrane region" description="Helical" evidence="6">
    <location>
        <begin position="285"/>
        <end position="309"/>
    </location>
</feature>
<keyword evidence="4 6" id="KW-1133">Transmembrane helix</keyword>
<dbReference type="GO" id="GO:0015205">
    <property type="term" value="F:nucleobase transmembrane transporter activity"/>
    <property type="evidence" value="ECO:0007669"/>
    <property type="project" value="TreeGrafter"/>
</dbReference>
<feature type="transmembrane region" description="Helical" evidence="6">
    <location>
        <begin position="373"/>
        <end position="390"/>
    </location>
</feature>
<keyword evidence="3 6" id="KW-0812">Transmembrane</keyword>
<evidence type="ECO:0000256" key="4">
    <source>
        <dbReference type="ARBA" id="ARBA00022989"/>
    </source>
</evidence>
<organism evidence="7 8">
    <name type="scientific">Lophiostoma macrostomum CBS 122681</name>
    <dbReference type="NCBI Taxonomy" id="1314788"/>
    <lineage>
        <taxon>Eukaryota</taxon>
        <taxon>Fungi</taxon>
        <taxon>Dikarya</taxon>
        <taxon>Ascomycota</taxon>
        <taxon>Pezizomycotina</taxon>
        <taxon>Dothideomycetes</taxon>
        <taxon>Pleosporomycetidae</taxon>
        <taxon>Pleosporales</taxon>
        <taxon>Lophiostomataceae</taxon>
        <taxon>Lophiostoma</taxon>
    </lineage>
</organism>
<feature type="transmembrane region" description="Helical" evidence="6">
    <location>
        <begin position="331"/>
        <end position="353"/>
    </location>
</feature>
<dbReference type="PANTHER" id="PTHR30618:SF0">
    <property type="entry name" value="PURINE-URACIL PERMEASE NCS1"/>
    <property type="match status" value="1"/>
</dbReference>
<dbReference type="GO" id="GO:0005886">
    <property type="term" value="C:plasma membrane"/>
    <property type="evidence" value="ECO:0007669"/>
    <property type="project" value="TreeGrafter"/>
</dbReference>